<dbReference type="PROSITE" id="PS50041">
    <property type="entry name" value="C_TYPE_LECTIN_2"/>
    <property type="match status" value="1"/>
</dbReference>
<dbReference type="CDD" id="cd00037">
    <property type="entry name" value="CLECT"/>
    <property type="match status" value="1"/>
</dbReference>
<sequence>MPTTFANGENYCNKFNYGHLASISDAFVNQFLTSYLQKTVVNKSEPVWTGGYSLFVPFGNTYEWSWTDDNTFDYKNFENGDDSAYTDQVSITINPSTGTWNSNANSNKYAILCEMYKN</sequence>
<dbReference type="WBParaSite" id="ACRNAN_scaffold36.g20277.t1">
    <property type="protein sequence ID" value="ACRNAN_scaffold36.g20277.t1"/>
    <property type="gene ID" value="ACRNAN_scaffold36.g20277"/>
</dbReference>
<dbReference type="Gene3D" id="3.10.100.10">
    <property type="entry name" value="Mannose-Binding Protein A, subunit A"/>
    <property type="match status" value="1"/>
</dbReference>
<dbReference type="SUPFAM" id="SSF56436">
    <property type="entry name" value="C-type lectin-like"/>
    <property type="match status" value="1"/>
</dbReference>
<accession>A0A914DTB4</accession>
<organism evidence="2 3">
    <name type="scientific">Acrobeloides nanus</name>
    <dbReference type="NCBI Taxonomy" id="290746"/>
    <lineage>
        <taxon>Eukaryota</taxon>
        <taxon>Metazoa</taxon>
        <taxon>Ecdysozoa</taxon>
        <taxon>Nematoda</taxon>
        <taxon>Chromadorea</taxon>
        <taxon>Rhabditida</taxon>
        <taxon>Tylenchina</taxon>
        <taxon>Cephalobomorpha</taxon>
        <taxon>Cephaloboidea</taxon>
        <taxon>Cephalobidae</taxon>
        <taxon>Acrobeloides</taxon>
    </lineage>
</organism>
<reference evidence="3" key="1">
    <citation type="submission" date="2022-11" db="UniProtKB">
        <authorList>
            <consortium name="WormBaseParasite"/>
        </authorList>
    </citation>
    <scope>IDENTIFICATION</scope>
</reference>
<evidence type="ECO:0000313" key="3">
    <source>
        <dbReference type="WBParaSite" id="ACRNAN_scaffold36.g20277.t1"/>
    </source>
</evidence>
<evidence type="ECO:0000259" key="1">
    <source>
        <dbReference type="PROSITE" id="PS50041"/>
    </source>
</evidence>
<evidence type="ECO:0000313" key="2">
    <source>
        <dbReference type="Proteomes" id="UP000887540"/>
    </source>
</evidence>
<name>A0A914DTB4_9BILA</name>
<feature type="domain" description="C-type lectin" evidence="1">
    <location>
        <begin position="1"/>
        <end position="114"/>
    </location>
</feature>
<dbReference type="InterPro" id="IPR001304">
    <property type="entry name" value="C-type_lectin-like"/>
</dbReference>
<dbReference type="AlphaFoldDB" id="A0A914DTB4"/>
<keyword evidence="2" id="KW-1185">Reference proteome</keyword>
<protein>
    <submittedName>
        <fullName evidence="3">C-type lectin domain-containing protein</fullName>
    </submittedName>
</protein>
<dbReference type="Proteomes" id="UP000887540">
    <property type="component" value="Unplaced"/>
</dbReference>
<dbReference type="Pfam" id="PF00059">
    <property type="entry name" value="Lectin_C"/>
    <property type="match status" value="1"/>
</dbReference>
<dbReference type="InterPro" id="IPR016186">
    <property type="entry name" value="C-type_lectin-like/link_sf"/>
</dbReference>
<dbReference type="SMART" id="SM00034">
    <property type="entry name" value="CLECT"/>
    <property type="match status" value="1"/>
</dbReference>
<dbReference type="InterPro" id="IPR016187">
    <property type="entry name" value="CTDL_fold"/>
</dbReference>
<proteinExistence type="predicted"/>